<evidence type="ECO:0000256" key="11">
    <source>
        <dbReference type="ARBA" id="ARBA00029724"/>
    </source>
</evidence>
<dbReference type="SUPFAM" id="SSF52540">
    <property type="entry name" value="P-loop containing nucleoside triphosphate hydrolases"/>
    <property type="match status" value="1"/>
</dbReference>
<keyword evidence="14" id="KW-0597">Phosphoprotein</keyword>
<evidence type="ECO:0000256" key="15">
    <source>
        <dbReference type="RuleBase" id="RU004347"/>
    </source>
</evidence>
<dbReference type="InterPro" id="IPR059117">
    <property type="entry name" value="APS_kinase_dom"/>
</dbReference>
<dbReference type="UniPathway" id="UPA00140">
    <property type="reaction ID" value="UER00205"/>
</dbReference>
<dbReference type="Gene3D" id="3.40.50.300">
    <property type="entry name" value="P-loop containing nucleotide triphosphate hydrolases"/>
    <property type="match status" value="1"/>
</dbReference>
<name>A0A7R6R7Y6_9RHOO</name>
<dbReference type="RefSeq" id="WP_162049682.1">
    <property type="nucleotide sequence ID" value="NZ_AP022345.1"/>
</dbReference>
<organism evidence="17 18">
    <name type="scientific">Fluviibacter phosphoraccumulans</name>
    <dbReference type="NCBI Taxonomy" id="1751046"/>
    <lineage>
        <taxon>Bacteria</taxon>
        <taxon>Pseudomonadati</taxon>
        <taxon>Pseudomonadota</taxon>
        <taxon>Betaproteobacteria</taxon>
        <taxon>Rhodocyclales</taxon>
        <taxon>Fluviibacteraceae</taxon>
        <taxon>Fluviibacter</taxon>
    </lineage>
</organism>
<keyword evidence="10 14" id="KW-0067">ATP-binding</keyword>
<dbReference type="EC" id="2.7.1.25" evidence="5 14"/>
<comment type="function">
    <text evidence="2 14 15">Catalyzes the synthesis of activated sulfate.</text>
</comment>
<dbReference type="GO" id="GO:0070814">
    <property type="term" value="P:hydrogen sulfide biosynthetic process"/>
    <property type="evidence" value="ECO:0007669"/>
    <property type="project" value="UniProtKB-UniRule"/>
</dbReference>
<evidence type="ECO:0000313" key="18">
    <source>
        <dbReference type="Proteomes" id="UP000463961"/>
    </source>
</evidence>
<keyword evidence="8 14" id="KW-0547">Nucleotide-binding</keyword>
<proteinExistence type="inferred from homology"/>
<comment type="catalytic activity">
    <reaction evidence="1 14 15">
        <text>adenosine 5'-phosphosulfate + ATP = 3'-phosphoadenylyl sulfate + ADP + H(+)</text>
        <dbReference type="Rhea" id="RHEA:24152"/>
        <dbReference type="ChEBI" id="CHEBI:15378"/>
        <dbReference type="ChEBI" id="CHEBI:30616"/>
        <dbReference type="ChEBI" id="CHEBI:58243"/>
        <dbReference type="ChEBI" id="CHEBI:58339"/>
        <dbReference type="ChEBI" id="CHEBI:456216"/>
        <dbReference type="EC" id="2.7.1.25"/>
    </reaction>
</comment>
<feature type="domain" description="APS kinase" evidence="16">
    <location>
        <begin position="26"/>
        <end position="175"/>
    </location>
</feature>
<reference evidence="18" key="1">
    <citation type="submission" date="2020-01" db="EMBL/GenBank/DDBJ databases">
        <title>Phosphoaccumulans saitamaens gen. nov., sp. nov., a polyphosphate accumulating bacterium isolated from surface river water.</title>
        <authorList>
            <person name="Watanabe K."/>
            <person name="Suda W."/>
        </authorList>
    </citation>
    <scope>NUCLEOTIDE SEQUENCE [LARGE SCALE GENOMIC DNA]</scope>
    <source>
        <strain evidence="18">ICHIAU1</strain>
    </source>
</reference>
<dbReference type="GO" id="GO:0000103">
    <property type="term" value="P:sulfate assimilation"/>
    <property type="evidence" value="ECO:0007669"/>
    <property type="project" value="UniProtKB-UniRule"/>
</dbReference>
<evidence type="ECO:0000256" key="3">
    <source>
        <dbReference type="ARBA" id="ARBA00004806"/>
    </source>
</evidence>
<comment type="pathway">
    <text evidence="3 14 15">Sulfur metabolism; hydrogen sulfide biosynthesis; sulfite from sulfate: step 2/3.</text>
</comment>
<evidence type="ECO:0000256" key="13">
    <source>
        <dbReference type="ARBA" id="ARBA00031464"/>
    </source>
</evidence>
<dbReference type="Pfam" id="PF01583">
    <property type="entry name" value="APS_kinase"/>
    <property type="match status" value="1"/>
</dbReference>
<evidence type="ECO:0000256" key="7">
    <source>
        <dbReference type="ARBA" id="ARBA00022679"/>
    </source>
</evidence>
<keyword evidence="18" id="KW-1185">Reference proteome</keyword>
<dbReference type="PANTHER" id="PTHR11055:SF63">
    <property type="entry name" value="ADENYLYL-SULFATE KINASE 1, CHLOROPLASTIC"/>
    <property type="match status" value="1"/>
</dbReference>
<dbReference type="InterPro" id="IPR002891">
    <property type="entry name" value="APS"/>
</dbReference>
<feature type="binding site" evidence="14">
    <location>
        <begin position="33"/>
        <end position="40"/>
    </location>
    <ligand>
        <name>ATP</name>
        <dbReference type="ChEBI" id="CHEBI:30616"/>
    </ligand>
</feature>
<dbReference type="CDD" id="cd02027">
    <property type="entry name" value="APSK"/>
    <property type="match status" value="1"/>
</dbReference>
<feature type="active site" description="Phosphoserine intermediate" evidence="14">
    <location>
        <position position="107"/>
    </location>
</feature>
<evidence type="ECO:0000256" key="10">
    <source>
        <dbReference type="ARBA" id="ARBA00022840"/>
    </source>
</evidence>
<comment type="similarity">
    <text evidence="4 14 15">Belongs to the APS kinase family.</text>
</comment>
<dbReference type="NCBIfam" id="NF003013">
    <property type="entry name" value="PRK03846.1"/>
    <property type="match status" value="1"/>
</dbReference>
<dbReference type="PANTHER" id="PTHR11055">
    <property type="entry name" value="BIFUNCTIONAL 3'-PHOSPHOADENOSINE 5'-PHOSPHOSULFATE SYNTHASE"/>
    <property type="match status" value="1"/>
</dbReference>
<evidence type="ECO:0000313" key="17">
    <source>
        <dbReference type="EMBL" id="BBU69619.1"/>
    </source>
</evidence>
<evidence type="ECO:0000256" key="8">
    <source>
        <dbReference type="ARBA" id="ARBA00022741"/>
    </source>
</evidence>
<evidence type="ECO:0000256" key="9">
    <source>
        <dbReference type="ARBA" id="ARBA00022777"/>
    </source>
</evidence>
<dbReference type="GO" id="GO:0005524">
    <property type="term" value="F:ATP binding"/>
    <property type="evidence" value="ECO:0007669"/>
    <property type="project" value="UniProtKB-UniRule"/>
</dbReference>
<dbReference type="EMBL" id="AP022345">
    <property type="protein sequence ID" value="BBU69619.1"/>
    <property type="molecule type" value="Genomic_DNA"/>
</dbReference>
<keyword evidence="9 14" id="KW-0418">Kinase</keyword>
<dbReference type="AlphaFoldDB" id="A0A7R6R7Y6"/>
<dbReference type="Proteomes" id="UP000463961">
    <property type="component" value="Chromosome"/>
</dbReference>
<protein>
    <recommendedName>
        <fullName evidence="6 14">Adenylyl-sulfate kinase</fullName>
        <ecNumber evidence="5 14">2.7.1.25</ecNumber>
    </recommendedName>
    <alternativeName>
        <fullName evidence="12 14">APS kinase</fullName>
    </alternativeName>
    <alternativeName>
        <fullName evidence="13 14">ATP adenosine-5'-phosphosulfate 3'-phosphotransferase</fullName>
    </alternativeName>
    <alternativeName>
        <fullName evidence="11 14">Adenosine-5'-phosphosulfate kinase</fullName>
    </alternativeName>
</protein>
<gene>
    <name evidence="17" type="primary">cysC1</name>
    <name evidence="14" type="synonym">cysC</name>
    <name evidence="17" type="ORF">ICHIAU1_19020</name>
</gene>
<evidence type="ECO:0000256" key="2">
    <source>
        <dbReference type="ARBA" id="ARBA00002632"/>
    </source>
</evidence>
<evidence type="ECO:0000256" key="12">
    <source>
        <dbReference type="ARBA" id="ARBA00031393"/>
    </source>
</evidence>
<dbReference type="InterPro" id="IPR027417">
    <property type="entry name" value="P-loop_NTPase"/>
</dbReference>
<sequence>MTAEHITQHAHDLSTSDRARFFKHDGGVLWLTGLSAAGKSTLAMNLEKRLHALGYASYTLDGDNLRTGLNSDLGFSESDRRENIRRVGEVASLFADAGLICIAAFISPYQADRDGARAAARHSKFCEIYVKADVASCEERDPKGLYKKARSGLVKNFTGIDAPYEVPLNPELVINTKNQTVEESVDQLLAFVTKTFPQA</sequence>
<dbReference type="GO" id="GO:0004020">
    <property type="term" value="F:adenylylsulfate kinase activity"/>
    <property type="evidence" value="ECO:0007669"/>
    <property type="project" value="UniProtKB-UniRule"/>
</dbReference>
<keyword evidence="7 14" id="KW-0808">Transferase</keyword>
<dbReference type="FunFam" id="3.40.50.300:FF:000212">
    <property type="entry name" value="Adenylyl-sulfate kinase"/>
    <property type="match status" value="1"/>
</dbReference>
<evidence type="ECO:0000256" key="5">
    <source>
        <dbReference type="ARBA" id="ARBA00012121"/>
    </source>
</evidence>
<dbReference type="HAMAP" id="MF_00065">
    <property type="entry name" value="Adenylyl_sulf_kinase"/>
    <property type="match status" value="1"/>
</dbReference>
<dbReference type="NCBIfam" id="TIGR00455">
    <property type="entry name" value="apsK"/>
    <property type="match status" value="1"/>
</dbReference>
<accession>A0A7R6R7Y6</accession>
<dbReference type="OrthoDB" id="9804504at2"/>
<evidence type="ECO:0000256" key="6">
    <source>
        <dbReference type="ARBA" id="ARBA00018163"/>
    </source>
</evidence>
<evidence type="ECO:0000256" key="4">
    <source>
        <dbReference type="ARBA" id="ARBA00007008"/>
    </source>
</evidence>
<evidence type="ECO:0000256" key="14">
    <source>
        <dbReference type="HAMAP-Rule" id="MF_00065"/>
    </source>
</evidence>
<evidence type="ECO:0000259" key="16">
    <source>
        <dbReference type="Pfam" id="PF01583"/>
    </source>
</evidence>
<evidence type="ECO:0000256" key="1">
    <source>
        <dbReference type="ARBA" id="ARBA00001823"/>
    </source>
</evidence>